<dbReference type="InterPro" id="IPR047122">
    <property type="entry name" value="Trans-enoyl_RdTase-like"/>
</dbReference>
<dbReference type="Gene3D" id="3.90.180.10">
    <property type="entry name" value="Medium-chain alcohol dehydrogenases, catalytic domain"/>
    <property type="match status" value="1"/>
</dbReference>
<dbReference type="InterPro" id="IPR036291">
    <property type="entry name" value="NAD(P)-bd_dom_sf"/>
</dbReference>
<dbReference type="GO" id="GO:0000166">
    <property type="term" value="F:nucleotide binding"/>
    <property type="evidence" value="ECO:0007669"/>
    <property type="project" value="UniProtKB-KW"/>
</dbReference>
<evidence type="ECO:0000256" key="5">
    <source>
        <dbReference type="ARBA" id="ARBA00023002"/>
    </source>
</evidence>
<dbReference type="KEGG" id="apuu:APUU_22154A"/>
<dbReference type="EMBL" id="AP024444">
    <property type="protein sequence ID" value="BCS21722.1"/>
    <property type="molecule type" value="Genomic_DNA"/>
</dbReference>
<dbReference type="Gene3D" id="3.40.50.720">
    <property type="entry name" value="NAD(P)-binding Rossmann-like Domain"/>
    <property type="match status" value="1"/>
</dbReference>
<dbReference type="CDD" id="cd08249">
    <property type="entry name" value="enoyl_reductase_like"/>
    <property type="match status" value="1"/>
</dbReference>
<evidence type="ECO:0000256" key="1">
    <source>
        <dbReference type="ARBA" id="ARBA00008072"/>
    </source>
</evidence>
<dbReference type="InterPro" id="IPR020843">
    <property type="entry name" value="ER"/>
</dbReference>
<name>A0A7R7XI25_9EURO</name>
<feature type="domain" description="Enoyl reductase (ER)" evidence="6">
    <location>
        <begin position="17"/>
        <end position="362"/>
    </location>
</feature>
<dbReference type="InterPro" id="IPR013154">
    <property type="entry name" value="ADH-like_N"/>
</dbReference>
<evidence type="ECO:0000313" key="7">
    <source>
        <dbReference type="EMBL" id="BCS21722.1"/>
    </source>
</evidence>
<dbReference type="GO" id="GO:0016651">
    <property type="term" value="F:oxidoreductase activity, acting on NAD(P)H"/>
    <property type="evidence" value="ECO:0007669"/>
    <property type="project" value="InterPro"/>
</dbReference>
<reference evidence="7" key="2">
    <citation type="submission" date="2021-02" db="EMBL/GenBank/DDBJ databases">
        <title>Aspergillus puulaauensis MK2 genome sequence.</title>
        <authorList>
            <person name="Futagami T."/>
            <person name="Mori K."/>
            <person name="Kadooka C."/>
            <person name="Tanaka T."/>
        </authorList>
    </citation>
    <scope>NUCLEOTIDE SEQUENCE</scope>
    <source>
        <strain evidence="7">MK2</strain>
    </source>
</reference>
<dbReference type="SMART" id="SM00829">
    <property type="entry name" value="PKS_ER"/>
    <property type="match status" value="1"/>
</dbReference>
<evidence type="ECO:0000259" key="6">
    <source>
        <dbReference type="SMART" id="SM00829"/>
    </source>
</evidence>
<dbReference type="OrthoDB" id="48317at2759"/>
<dbReference type="SUPFAM" id="SSF51735">
    <property type="entry name" value="NAD(P)-binding Rossmann-fold domains"/>
    <property type="match status" value="1"/>
</dbReference>
<dbReference type="SUPFAM" id="SSF50129">
    <property type="entry name" value="GroES-like"/>
    <property type="match status" value="1"/>
</dbReference>
<dbReference type="RefSeq" id="XP_041553916.1">
    <property type="nucleotide sequence ID" value="XM_041700986.1"/>
</dbReference>
<comment type="subunit">
    <text evidence="2">Monomer.</text>
</comment>
<keyword evidence="3" id="KW-0547">Nucleotide-binding</keyword>
<dbReference type="Proteomes" id="UP000654913">
    <property type="component" value="Chromosome 2"/>
</dbReference>
<dbReference type="Pfam" id="PF00107">
    <property type="entry name" value="ADH_zinc_N"/>
    <property type="match status" value="1"/>
</dbReference>
<keyword evidence="4" id="KW-0521">NADP</keyword>
<dbReference type="PANTHER" id="PTHR45348:SF1">
    <property type="entry name" value="TRANS-ENOYL REDUCTASE STHE"/>
    <property type="match status" value="1"/>
</dbReference>
<comment type="similarity">
    <text evidence="1">Belongs to the zinc-containing alcohol dehydrogenase family.</text>
</comment>
<accession>A0A7R7XI25</accession>
<gene>
    <name evidence="7" type="ORF">APUU_22154A</name>
</gene>
<dbReference type="InterPro" id="IPR011032">
    <property type="entry name" value="GroES-like_sf"/>
</dbReference>
<evidence type="ECO:0000313" key="8">
    <source>
        <dbReference type="Proteomes" id="UP000654913"/>
    </source>
</evidence>
<proteinExistence type="inferred from homology"/>
<sequence length="367" mass="39066">MAPRTQTAIIQTEKSISTRIPLTINRSAPIPEVKSDHHVLVRVLAVALNPNDHKMVTHFNTPNSIAGCDFCGIIVSPASSSSSTADSLPEGTRVCGALFPYSPADADNGSFSQFCVVDSRLLVKVPDSWSDLEAASLGVGWSTISLAFSDPNALNLEGLPTKPSHQAKEPVLVYGGATASGTLACQLLSLMGYTPIAIASSKSAELAIKYGASATASYASKDCVETVKSLAGKPIRRMLDCITDAESAAICYNAMARTGGTYACLEECPVAWRTRKIVKVKEVMGFQVLGVDINLGDSTYTRAGDEKLMAIGIKWAGEIQALMESGQLKAHPLRELPGGWEALIEGLEMLRKGEVRGQKLVVRIPQD</sequence>
<evidence type="ECO:0000256" key="4">
    <source>
        <dbReference type="ARBA" id="ARBA00022857"/>
    </source>
</evidence>
<dbReference type="AlphaFoldDB" id="A0A7R7XI25"/>
<dbReference type="Pfam" id="PF08240">
    <property type="entry name" value="ADH_N"/>
    <property type="match status" value="1"/>
</dbReference>
<organism evidence="7 8">
    <name type="scientific">Aspergillus puulaauensis</name>
    <dbReference type="NCBI Taxonomy" id="1220207"/>
    <lineage>
        <taxon>Eukaryota</taxon>
        <taxon>Fungi</taxon>
        <taxon>Dikarya</taxon>
        <taxon>Ascomycota</taxon>
        <taxon>Pezizomycotina</taxon>
        <taxon>Eurotiomycetes</taxon>
        <taxon>Eurotiomycetidae</taxon>
        <taxon>Eurotiales</taxon>
        <taxon>Aspergillaceae</taxon>
        <taxon>Aspergillus</taxon>
    </lineage>
</organism>
<protein>
    <recommendedName>
        <fullName evidence="6">Enoyl reductase (ER) domain-containing protein</fullName>
    </recommendedName>
</protein>
<keyword evidence="8" id="KW-1185">Reference proteome</keyword>
<dbReference type="GeneID" id="64971727"/>
<evidence type="ECO:0000256" key="2">
    <source>
        <dbReference type="ARBA" id="ARBA00011245"/>
    </source>
</evidence>
<reference evidence="7" key="1">
    <citation type="submission" date="2021-01" db="EMBL/GenBank/DDBJ databases">
        <authorList>
            <consortium name="Aspergillus puulaauensis MK2 genome sequencing consortium"/>
            <person name="Kazuki M."/>
            <person name="Futagami T."/>
        </authorList>
    </citation>
    <scope>NUCLEOTIDE SEQUENCE</scope>
    <source>
        <strain evidence="7">MK2</strain>
    </source>
</reference>
<dbReference type="PANTHER" id="PTHR45348">
    <property type="entry name" value="HYPOTHETICAL OXIDOREDUCTASE (EUROFUNG)"/>
    <property type="match status" value="1"/>
</dbReference>
<dbReference type="InterPro" id="IPR013149">
    <property type="entry name" value="ADH-like_C"/>
</dbReference>
<evidence type="ECO:0000256" key="3">
    <source>
        <dbReference type="ARBA" id="ARBA00022741"/>
    </source>
</evidence>
<keyword evidence="5" id="KW-0560">Oxidoreductase</keyword>